<dbReference type="GO" id="GO:0006605">
    <property type="term" value="P:protein targeting"/>
    <property type="evidence" value="ECO:0007669"/>
    <property type="project" value="UniProtKB-UniRule"/>
</dbReference>
<sequence>MDLYAIMQNQFGLFLLVFARISGIFSVAPIFGSRNIPLAVKAGMSLLLTYILVPLLAYPDFTIPNALFAYILLVISEFLVGLIIAFAASMAFNAIQMAGSIIDTQIGFGIVNVLDPQFGQQTPLIGNFKYILALVIFLTTNSHHLLLSALFSSFQLIPVTKAVYHPSISDIIVNMVVGIFVIALKISLPVLVSLLLTDVALGILSRTMPQMNIFIVGMPGKIIVGIFVLSLALPFYIMFLEVVFNDMFRNIYHLMASMGRL</sequence>
<evidence type="ECO:0000256" key="1">
    <source>
        <dbReference type="ARBA" id="ARBA00002578"/>
    </source>
</evidence>
<gene>
    <name evidence="11" type="primary">fliR</name>
    <name evidence="11" type="ORF">MAMMFC1_03879</name>
</gene>
<name>A0A348AQ22_9FIRM</name>
<dbReference type="NCBIfam" id="TIGR01400">
    <property type="entry name" value="fliR"/>
    <property type="match status" value="1"/>
</dbReference>
<evidence type="ECO:0000256" key="10">
    <source>
        <dbReference type="RuleBase" id="RU362071"/>
    </source>
</evidence>
<reference evidence="11 12" key="1">
    <citation type="journal article" date="2018" name="Int. J. Syst. Evol. Microbiol.">
        <title>Methylomusa anaerophila gen. nov., sp. nov., an anaerobic methanol-utilizing bacterium isolated from a microbial fuel cell.</title>
        <authorList>
            <person name="Amano N."/>
            <person name="Yamamuro A."/>
            <person name="Miyahara M."/>
            <person name="Kouzuma A."/>
            <person name="Abe T."/>
            <person name="Watanabe K."/>
        </authorList>
    </citation>
    <scope>NUCLEOTIDE SEQUENCE [LARGE SCALE GENOMIC DNA]</scope>
    <source>
        <strain evidence="11 12">MMFC1</strain>
    </source>
</reference>
<evidence type="ECO:0000256" key="8">
    <source>
        <dbReference type="ARBA" id="ARBA00023143"/>
    </source>
</evidence>
<keyword evidence="12" id="KW-1185">Reference proteome</keyword>
<dbReference type="InterPro" id="IPR006303">
    <property type="entry name" value="FliR"/>
</dbReference>
<evidence type="ECO:0000256" key="3">
    <source>
        <dbReference type="ARBA" id="ARBA00021717"/>
    </source>
</evidence>
<keyword evidence="4 10" id="KW-1003">Cell membrane</keyword>
<dbReference type="PRINTS" id="PR00953">
    <property type="entry name" value="TYPE3IMRPROT"/>
</dbReference>
<proteinExistence type="inferred from homology"/>
<keyword evidence="11" id="KW-0966">Cell projection</keyword>
<keyword evidence="6 10" id="KW-1133">Transmembrane helix</keyword>
<dbReference type="AlphaFoldDB" id="A0A348AQ22"/>
<feature type="transmembrane region" description="Helical" evidence="10">
    <location>
        <begin position="69"/>
        <end position="92"/>
    </location>
</feature>
<keyword evidence="7 10" id="KW-0472">Membrane</keyword>
<keyword evidence="8 10" id="KW-0975">Bacterial flagellum</keyword>
<organism evidence="11 12">
    <name type="scientific">Methylomusa anaerophila</name>
    <dbReference type="NCBI Taxonomy" id="1930071"/>
    <lineage>
        <taxon>Bacteria</taxon>
        <taxon>Bacillati</taxon>
        <taxon>Bacillota</taxon>
        <taxon>Negativicutes</taxon>
        <taxon>Selenomonadales</taxon>
        <taxon>Sporomusaceae</taxon>
        <taxon>Methylomusa</taxon>
    </lineage>
</organism>
<dbReference type="Pfam" id="PF01311">
    <property type="entry name" value="Bac_export_1"/>
    <property type="match status" value="1"/>
</dbReference>
<dbReference type="GO" id="GO:0044780">
    <property type="term" value="P:bacterial-type flagellum assembly"/>
    <property type="evidence" value="ECO:0007669"/>
    <property type="project" value="UniProtKB-UniRule"/>
</dbReference>
<keyword evidence="11" id="KW-0282">Flagellum</keyword>
<evidence type="ECO:0000313" key="11">
    <source>
        <dbReference type="EMBL" id="BBB93170.1"/>
    </source>
</evidence>
<accession>A0A348AQ22</accession>
<evidence type="ECO:0000256" key="6">
    <source>
        <dbReference type="ARBA" id="ARBA00022989"/>
    </source>
</evidence>
<comment type="function">
    <text evidence="1 10">Role in flagellar biosynthesis.</text>
</comment>
<dbReference type="Proteomes" id="UP000276437">
    <property type="component" value="Chromosome"/>
</dbReference>
<feature type="transmembrane region" description="Helical" evidence="10">
    <location>
        <begin position="171"/>
        <end position="201"/>
    </location>
</feature>
<keyword evidence="5 10" id="KW-0812">Transmembrane</keyword>
<keyword evidence="11" id="KW-0969">Cilium</keyword>
<feature type="transmembrane region" description="Helical" evidence="10">
    <location>
        <begin position="12"/>
        <end position="31"/>
    </location>
</feature>
<dbReference type="GO" id="GO:0005886">
    <property type="term" value="C:plasma membrane"/>
    <property type="evidence" value="ECO:0007669"/>
    <property type="project" value="UniProtKB-SubCell"/>
</dbReference>
<comment type="similarity">
    <text evidence="2 10">Belongs to the FliR/MopE/SpaR family.</text>
</comment>
<dbReference type="EMBL" id="AP018449">
    <property type="protein sequence ID" value="BBB93170.1"/>
    <property type="molecule type" value="Genomic_DNA"/>
</dbReference>
<dbReference type="GO" id="GO:0009425">
    <property type="term" value="C:bacterial-type flagellum basal body"/>
    <property type="evidence" value="ECO:0007669"/>
    <property type="project" value="UniProtKB-SubCell"/>
</dbReference>
<dbReference type="PANTHER" id="PTHR30065">
    <property type="entry name" value="FLAGELLAR BIOSYNTHETIC PROTEIN FLIR"/>
    <property type="match status" value="1"/>
</dbReference>
<evidence type="ECO:0000256" key="2">
    <source>
        <dbReference type="ARBA" id="ARBA00009772"/>
    </source>
</evidence>
<evidence type="ECO:0000256" key="9">
    <source>
        <dbReference type="NCBIfam" id="TIGR01400"/>
    </source>
</evidence>
<evidence type="ECO:0000256" key="5">
    <source>
        <dbReference type="ARBA" id="ARBA00022692"/>
    </source>
</evidence>
<dbReference type="OrthoDB" id="9807748at2"/>
<protein>
    <recommendedName>
        <fullName evidence="3 9">Flagellar biosynthetic protein FliR</fullName>
    </recommendedName>
</protein>
<dbReference type="PANTHER" id="PTHR30065:SF1">
    <property type="entry name" value="SURFACE PRESENTATION OF ANTIGENS PROTEIN SPAR"/>
    <property type="match status" value="1"/>
</dbReference>
<evidence type="ECO:0000256" key="4">
    <source>
        <dbReference type="ARBA" id="ARBA00022475"/>
    </source>
</evidence>
<evidence type="ECO:0000256" key="7">
    <source>
        <dbReference type="ARBA" id="ARBA00023136"/>
    </source>
</evidence>
<evidence type="ECO:0000313" key="12">
    <source>
        <dbReference type="Proteomes" id="UP000276437"/>
    </source>
</evidence>
<feature type="transmembrane region" description="Helical" evidence="10">
    <location>
        <begin position="130"/>
        <end position="151"/>
    </location>
</feature>
<feature type="transmembrane region" description="Helical" evidence="10">
    <location>
        <begin position="213"/>
        <end position="239"/>
    </location>
</feature>
<comment type="subcellular location">
    <subcellularLocation>
        <location evidence="10">Cell membrane</location>
        <topology evidence="10">Multi-pass membrane protein</topology>
    </subcellularLocation>
    <subcellularLocation>
        <location evidence="10">Bacterial flagellum basal body</location>
    </subcellularLocation>
</comment>
<dbReference type="InterPro" id="IPR002010">
    <property type="entry name" value="T3SS_IM_R"/>
</dbReference>
<dbReference type="KEGG" id="mana:MAMMFC1_03879"/>
<feature type="transmembrane region" description="Helical" evidence="10">
    <location>
        <begin position="38"/>
        <end position="57"/>
    </location>
</feature>